<name>A0A2A3YLU0_9MICO</name>
<organism evidence="6 7">
    <name type="scientific">Brachybacterium alimentarium</name>
    <dbReference type="NCBI Taxonomy" id="47845"/>
    <lineage>
        <taxon>Bacteria</taxon>
        <taxon>Bacillati</taxon>
        <taxon>Actinomycetota</taxon>
        <taxon>Actinomycetes</taxon>
        <taxon>Micrococcales</taxon>
        <taxon>Dermabacteraceae</taxon>
        <taxon>Brachybacterium</taxon>
    </lineage>
</organism>
<evidence type="ECO:0000256" key="3">
    <source>
        <dbReference type="ARBA" id="ARBA00023004"/>
    </source>
</evidence>
<evidence type="ECO:0000256" key="2">
    <source>
        <dbReference type="ARBA" id="ARBA00022723"/>
    </source>
</evidence>
<evidence type="ECO:0000256" key="5">
    <source>
        <dbReference type="PIRSR" id="PIRSR000343-2"/>
    </source>
</evidence>
<evidence type="ECO:0000313" key="7">
    <source>
        <dbReference type="Proteomes" id="UP000218598"/>
    </source>
</evidence>
<dbReference type="Proteomes" id="UP000218598">
    <property type="component" value="Unassembled WGS sequence"/>
</dbReference>
<dbReference type="PANTHER" id="PTHR10720">
    <property type="entry name" value="HEME OXYGENASE"/>
    <property type="match status" value="1"/>
</dbReference>
<feature type="binding site" evidence="4">
    <location>
        <position position="25"/>
    </location>
    <ligand>
        <name>heme b</name>
        <dbReference type="ChEBI" id="CHEBI:60344"/>
    </ligand>
</feature>
<dbReference type="InterPro" id="IPR016053">
    <property type="entry name" value="Haem_Oase-like"/>
</dbReference>
<dbReference type="SUPFAM" id="SSF48613">
    <property type="entry name" value="Heme oxygenase-like"/>
    <property type="match status" value="1"/>
</dbReference>
<feature type="binding site" evidence="4">
    <location>
        <position position="184"/>
    </location>
    <ligand>
        <name>heme b</name>
        <dbReference type="ChEBI" id="CHEBI:60344"/>
    </ligand>
</feature>
<keyword evidence="7" id="KW-1185">Reference proteome</keyword>
<keyword evidence="1 4" id="KW-0349">Heme</keyword>
<dbReference type="GO" id="GO:0006788">
    <property type="term" value="P:heme oxidation"/>
    <property type="evidence" value="ECO:0007669"/>
    <property type="project" value="InterPro"/>
</dbReference>
<reference evidence="6 7" key="1">
    <citation type="journal article" date="2017" name="Elife">
        <title>Extensive horizontal gene transfer in cheese-associated bacteria.</title>
        <authorList>
            <person name="Bonham K.S."/>
            <person name="Wolfe B.E."/>
            <person name="Dutton R.J."/>
        </authorList>
    </citation>
    <scope>NUCLEOTIDE SEQUENCE [LARGE SCALE GENOMIC DNA]</scope>
    <source>
        <strain evidence="6 7">341_9</strain>
    </source>
</reference>
<dbReference type="GO" id="GO:0042167">
    <property type="term" value="P:heme catabolic process"/>
    <property type="evidence" value="ECO:0007669"/>
    <property type="project" value="TreeGrafter"/>
</dbReference>
<dbReference type="PRINTS" id="PR00088">
    <property type="entry name" value="HAEMOXYGNASE"/>
</dbReference>
<dbReference type="RefSeq" id="WP_096164231.1">
    <property type="nucleotide sequence ID" value="NZ_JBQCXU010000012.1"/>
</dbReference>
<evidence type="ECO:0000256" key="1">
    <source>
        <dbReference type="ARBA" id="ARBA00022617"/>
    </source>
</evidence>
<feature type="binding site" description="axial binding residue" evidence="5">
    <location>
        <position position="32"/>
    </location>
    <ligand>
        <name>heme b</name>
        <dbReference type="ChEBI" id="CHEBI:60344"/>
    </ligand>
    <ligandPart>
        <name>Fe</name>
        <dbReference type="ChEBI" id="CHEBI:18248"/>
    </ligandPart>
</feature>
<dbReference type="CDD" id="cd19165">
    <property type="entry name" value="HemeO"/>
    <property type="match status" value="1"/>
</dbReference>
<evidence type="ECO:0000313" key="6">
    <source>
        <dbReference type="EMBL" id="PCC40263.1"/>
    </source>
</evidence>
<evidence type="ECO:0000256" key="4">
    <source>
        <dbReference type="PIRSR" id="PIRSR000343-1"/>
    </source>
</evidence>
<dbReference type="GO" id="GO:0004392">
    <property type="term" value="F:heme oxygenase (decyclizing) activity"/>
    <property type="evidence" value="ECO:0007669"/>
    <property type="project" value="InterPro"/>
</dbReference>
<comment type="caution">
    <text evidence="6">The sequence shown here is derived from an EMBL/GenBank/DDBJ whole genome shotgun (WGS) entry which is preliminary data.</text>
</comment>
<sequence>MAITTTAGESTAVQDPATSFSTLLREATREEHSDAENKGFITRLMGGELLEEDYWRLLSQYLPVYVALEEAISAAAEHDALAAAFHDPRFARAAAIREDFARRFGEHDGIDAPLPVTQRYAVRIREASVPQLLAHHYLRYLGDLSGGQAIGALVARHYGVPREQLTMWDFSDIDAPKRVKDAYRAQLDEIVDPRVREDYLDEAKLGYQLAGEMFRALDA</sequence>
<protein>
    <recommendedName>
        <fullName evidence="8">Biliverdin-producing heme oxygenase</fullName>
    </recommendedName>
</protein>
<keyword evidence="2 5" id="KW-0479">Metal-binding</keyword>
<dbReference type="AlphaFoldDB" id="A0A2A3YLU0"/>
<dbReference type="GO" id="GO:0046872">
    <property type="term" value="F:metal ion binding"/>
    <property type="evidence" value="ECO:0007669"/>
    <property type="project" value="UniProtKB-KW"/>
</dbReference>
<dbReference type="Pfam" id="PF01126">
    <property type="entry name" value="Heme_oxygenase"/>
    <property type="match status" value="1"/>
</dbReference>
<dbReference type="InterPro" id="IPR002051">
    <property type="entry name" value="Haem_Oase"/>
</dbReference>
<dbReference type="PANTHER" id="PTHR10720:SF0">
    <property type="entry name" value="HEME OXYGENASE"/>
    <property type="match status" value="1"/>
</dbReference>
<accession>A0A2A3YLU0</accession>
<dbReference type="Gene3D" id="1.20.910.10">
    <property type="entry name" value="Heme oxygenase-like"/>
    <property type="match status" value="1"/>
</dbReference>
<gene>
    <name evidence="6" type="ORF">CIK66_05805</name>
</gene>
<feature type="binding site" evidence="4">
    <location>
        <position position="137"/>
    </location>
    <ligand>
        <name>heme b</name>
        <dbReference type="ChEBI" id="CHEBI:60344"/>
    </ligand>
</feature>
<evidence type="ECO:0008006" key="8">
    <source>
        <dbReference type="Google" id="ProtNLM"/>
    </source>
</evidence>
<dbReference type="PIRSF" id="PIRSF000343">
    <property type="entry name" value="Haem_Oase"/>
    <property type="match status" value="1"/>
</dbReference>
<dbReference type="GO" id="GO:0006979">
    <property type="term" value="P:response to oxidative stress"/>
    <property type="evidence" value="ECO:0007669"/>
    <property type="project" value="TreeGrafter"/>
</dbReference>
<dbReference type="EMBL" id="NRGR01000008">
    <property type="protein sequence ID" value="PCC40263.1"/>
    <property type="molecule type" value="Genomic_DNA"/>
</dbReference>
<dbReference type="GO" id="GO:0020037">
    <property type="term" value="F:heme binding"/>
    <property type="evidence" value="ECO:0007669"/>
    <property type="project" value="TreeGrafter"/>
</dbReference>
<keyword evidence="3 5" id="KW-0408">Iron</keyword>
<dbReference type="InterPro" id="IPR016084">
    <property type="entry name" value="Haem_Oase-like_multi-hlx"/>
</dbReference>
<dbReference type="OrthoDB" id="5493802at2"/>
<dbReference type="GeneID" id="95326559"/>
<proteinExistence type="predicted"/>